<organism evidence="1 2">
    <name type="scientific">Alistipes communis</name>
    <dbReference type="NCBI Taxonomy" id="2585118"/>
    <lineage>
        <taxon>Bacteria</taxon>
        <taxon>Pseudomonadati</taxon>
        <taxon>Bacteroidota</taxon>
        <taxon>Bacteroidia</taxon>
        <taxon>Bacteroidales</taxon>
        <taxon>Rikenellaceae</taxon>
        <taxon>Alistipes</taxon>
    </lineage>
</organism>
<dbReference type="Pfam" id="PF14559">
    <property type="entry name" value="TPR_19"/>
    <property type="match status" value="1"/>
</dbReference>
<dbReference type="SMART" id="SM00028">
    <property type="entry name" value="TPR"/>
    <property type="match status" value="3"/>
</dbReference>
<dbReference type="Gene3D" id="1.25.40.10">
    <property type="entry name" value="Tetratricopeptide repeat domain"/>
    <property type="match status" value="3"/>
</dbReference>
<dbReference type="Proteomes" id="UP000318946">
    <property type="component" value="Chromosome"/>
</dbReference>
<accession>A0A4Y1WU73</accession>
<gene>
    <name evidence="1" type="ORF">A5CBH24_17250</name>
</gene>
<keyword evidence="2" id="KW-1185">Reference proteome</keyword>
<dbReference type="SUPFAM" id="SSF48452">
    <property type="entry name" value="TPR-like"/>
    <property type="match status" value="2"/>
</dbReference>
<dbReference type="PROSITE" id="PS50005">
    <property type="entry name" value="TPR"/>
    <property type="match status" value="1"/>
</dbReference>
<dbReference type="InterPro" id="IPR019734">
    <property type="entry name" value="TPR_rpt"/>
</dbReference>
<sequence length="283" mass="30542">MLQSKNYPEAAKLFQKVIDEGMASEDATELNCVETAKKYLPTCYQGMGTRAAAQGNYDEAIANLSKAAEVAELYGNVAALKKANTILAKVYQAQGGTAFNNKDYAAAAEIFAKGYAADPKNTQMALWLGTCYCELKDYDKGMEILEKVAGMQGPKFEADAAEANRLLTLYTNNRVAELQTANDQDGIIAMADKMLEQNPANALAQKIRLQAYLTKKDYAKVIELGEAAAAAQPDETEKSDVYFILGAAYNAKEMKPQAIEALKKVTAGDNVAAAQKSVAELSK</sequence>
<reference evidence="2" key="1">
    <citation type="submission" date="2019-06" db="EMBL/GenBank/DDBJ databases">
        <title>Alistipes onderdonkii subsp. vulgaris subsp. nov., Alistipes dispar sp. nov. and Alistipes communis sp. nov., isolated from human faeces, and creation of Alistipes onderdonkii subsp. onderdonkii subsp. nov.</title>
        <authorList>
            <person name="Sakamoto M."/>
            <person name="Ikeyama N."/>
            <person name="Ogata Y."/>
            <person name="Suda W."/>
            <person name="Iino T."/>
            <person name="Hattori M."/>
            <person name="Ohkuma M."/>
        </authorList>
    </citation>
    <scope>NUCLEOTIDE SEQUENCE [LARGE SCALE GENOMIC DNA]</scope>
    <source>
        <strain evidence="2">5CBH24</strain>
    </source>
</reference>
<dbReference type="InterPro" id="IPR011990">
    <property type="entry name" value="TPR-like_helical_dom_sf"/>
</dbReference>
<evidence type="ECO:0000313" key="1">
    <source>
        <dbReference type="EMBL" id="BBL04412.1"/>
    </source>
</evidence>
<name>A0A4Y1WU73_9BACT</name>
<dbReference type="AlphaFoldDB" id="A0A4Y1WU73"/>
<accession>A0A4Y1XKW6</accession>
<dbReference type="KEGG" id="acou:A5CBH24_17250"/>
<dbReference type="EMBL" id="AP019735">
    <property type="protein sequence ID" value="BBL04412.1"/>
    <property type="molecule type" value="Genomic_DNA"/>
</dbReference>
<protein>
    <submittedName>
        <fullName evidence="1">Uncharacterized protein</fullName>
    </submittedName>
</protein>
<evidence type="ECO:0000313" key="2">
    <source>
        <dbReference type="Proteomes" id="UP000318946"/>
    </source>
</evidence>
<proteinExistence type="predicted"/>